<organism evidence="2 3">
    <name type="scientific">Scleroderma citrinum Foug A</name>
    <dbReference type="NCBI Taxonomy" id="1036808"/>
    <lineage>
        <taxon>Eukaryota</taxon>
        <taxon>Fungi</taxon>
        <taxon>Dikarya</taxon>
        <taxon>Basidiomycota</taxon>
        <taxon>Agaricomycotina</taxon>
        <taxon>Agaricomycetes</taxon>
        <taxon>Agaricomycetidae</taxon>
        <taxon>Boletales</taxon>
        <taxon>Sclerodermatineae</taxon>
        <taxon>Sclerodermataceae</taxon>
        <taxon>Scleroderma</taxon>
    </lineage>
</organism>
<gene>
    <name evidence="2" type="ORF">SCLCIDRAFT_1209995</name>
</gene>
<dbReference type="HOGENOM" id="CLU_053564_0_0_1"/>
<reference evidence="3" key="2">
    <citation type="submission" date="2015-01" db="EMBL/GenBank/DDBJ databases">
        <title>Evolutionary Origins and Diversification of the Mycorrhizal Mutualists.</title>
        <authorList>
            <consortium name="DOE Joint Genome Institute"/>
            <consortium name="Mycorrhizal Genomics Consortium"/>
            <person name="Kohler A."/>
            <person name="Kuo A."/>
            <person name="Nagy L.G."/>
            <person name="Floudas D."/>
            <person name="Copeland A."/>
            <person name="Barry K.W."/>
            <person name="Cichocki N."/>
            <person name="Veneault-Fourrey C."/>
            <person name="LaButti K."/>
            <person name="Lindquist E.A."/>
            <person name="Lipzen A."/>
            <person name="Lundell T."/>
            <person name="Morin E."/>
            <person name="Murat C."/>
            <person name="Riley R."/>
            <person name="Ohm R."/>
            <person name="Sun H."/>
            <person name="Tunlid A."/>
            <person name="Henrissat B."/>
            <person name="Grigoriev I.V."/>
            <person name="Hibbett D.S."/>
            <person name="Martin F."/>
        </authorList>
    </citation>
    <scope>NUCLEOTIDE SEQUENCE [LARGE SCALE GENOMIC DNA]</scope>
    <source>
        <strain evidence="3">Foug A</strain>
    </source>
</reference>
<evidence type="ECO:0000256" key="1">
    <source>
        <dbReference type="SAM" id="MobiDB-lite"/>
    </source>
</evidence>
<sequence length="508" mass="55812">MMSDGVQPQRSALLSAHDQSLNVTPMRKEIIPISYPLLLEDVQPSVSSGPTSNVCSFNDDLWKLLSHSYMQSQTKNLKELQLHVNMRHLRSLHNGHQHACKFSFAALSFLRQYKASVEHKDSGDRVTTTTSSNVHTTTNHSSTFVLQGNHSTILGKRKTGVLDEDFNKPTRLGREAAKAFQLKLDTQRDRANTSSGSVKEGDLDAEVASGLGAFTNVPLAAGGHPHGSPTAVAAGGTGSPQHASPTKSTRKSARPRKGLVAFWDNLGDDIGPATDSGVSTRSSASIKRHKTKSVTPEDPGPDNLEAFWDRLGDDQTGSDSSVREISPTESGVSTAPIKLRKQSATMDAEAVQLTERRPKGNKGKQPVRDHPCFNNGGPASGSRVTLDRTRAPSMHDTEIDEGEGPDQSEDIDIEGWSNMLRQIYLTRKNLSEIFGDEPADCQKLLSLLRKIDDNKNWVTRHEASSTRLAKRLKKIYLSCEQDVEAETRQVASRILDNFSQRFSNRRFP</sequence>
<feature type="compositionally biased region" description="Basic residues" evidence="1">
    <location>
        <begin position="248"/>
        <end position="257"/>
    </location>
</feature>
<proteinExistence type="predicted"/>
<accession>A0A0C3EHW2</accession>
<feature type="region of interest" description="Disordered" evidence="1">
    <location>
        <begin position="219"/>
        <end position="386"/>
    </location>
</feature>
<evidence type="ECO:0000313" key="3">
    <source>
        <dbReference type="Proteomes" id="UP000053989"/>
    </source>
</evidence>
<evidence type="ECO:0000313" key="2">
    <source>
        <dbReference type="EMBL" id="KIM67864.1"/>
    </source>
</evidence>
<feature type="compositionally biased region" description="Low complexity" evidence="1">
    <location>
        <begin position="126"/>
        <end position="140"/>
    </location>
</feature>
<protein>
    <submittedName>
        <fullName evidence="2">Uncharacterized protein</fullName>
    </submittedName>
</protein>
<name>A0A0C3EHW2_9AGAM</name>
<dbReference type="InParanoid" id="A0A0C3EHW2"/>
<keyword evidence="3" id="KW-1185">Reference proteome</keyword>
<feature type="compositionally biased region" description="Polar residues" evidence="1">
    <location>
        <begin position="276"/>
        <end position="285"/>
    </location>
</feature>
<dbReference type="OrthoDB" id="2682862at2759"/>
<dbReference type="AlphaFoldDB" id="A0A0C3EHW2"/>
<dbReference type="Proteomes" id="UP000053989">
    <property type="component" value="Unassembled WGS sequence"/>
</dbReference>
<feature type="region of interest" description="Disordered" evidence="1">
    <location>
        <begin position="120"/>
        <end position="140"/>
    </location>
</feature>
<reference evidence="2 3" key="1">
    <citation type="submission" date="2014-04" db="EMBL/GenBank/DDBJ databases">
        <authorList>
            <consortium name="DOE Joint Genome Institute"/>
            <person name="Kuo A."/>
            <person name="Kohler A."/>
            <person name="Nagy L.G."/>
            <person name="Floudas D."/>
            <person name="Copeland A."/>
            <person name="Barry K.W."/>
            <person name="Cichocki N."/>
            <person name="Veneault-Fourrey C."/>
            <person name="LaButti K."/>
            <person name="Lindquist E.A."/>
            <person name="Lipzen A."/>
            <person name="Lundell T."/>
            <person name="Morin E."/>
            <person name="Murat C."/>
            <person name="Sun H."/>
            <person name="Tunlid A."/>
            <person name="Henrissat B."/>
            <person name="Grigoriev I.V."/>
            <person name="Hibbett D.S."/>
            <person name="Martin F."/>
            <person name="Nordberg H.P."/>
            <person name="Cantor M.N."/>
            <person name="Hua S.X."/>
        </authorList>
    </citation>
    <scope>NUCLEOTIDE SEQUENCE [LARGE SCALE GENOMIC DNA]</scope>
    <source>
        <strain evidence="2 3">Foug A</strain>
    </source>
</reference>
<dbReference type="EMBL" id="KN822011">
    <property type="protein sequence ID" value="KIM67864.1"/>
    <property type="molecule type" value="Genomic_DNA"/>
</dbReference>